<keyword evidence="1" id="KW-0862">Zinc</keyword>
<dbReference type="AlphaFoldDB" id="A0A8J6BRV7"/>
<dbReference type="PANTHER" id="PTHR12603:SF36">
    <property type="entry name" value="RNA BINDING (RRM_RBD_RNP MOTIFS) FAMILY PROTEIN"/>
    <property type="match status" value="1"/>
</dbReference>
<accession>A0A8J6BRV7</accession>
<feature type="domain" description="RRM" evidence="5">
    <location>
        <begin position="114"/>
        <end position="201"/>
    </location>
</feature>
<dbReference type="Pfam" id="PF14570">
    <property type="entry name" value="zf-RING_4"/>
    <property type="match status" value="1"/>
</dbReference>
<comment type="caution">
    <text evidence="6">The sequence shown here is derived from an EMBL/GenBank/DDBJ whole genome shotgun (WGS) entry which is preliminary data.</text>
</comment>
<feature type="region of interest" description="Disordered" evidence="3">
    <location>
        <begin position="320"/>
        <end position="372"/>
    </location>
</feature>
<reference evidence="6" key="1">
    <citation type="journal article" date="2021" name="bioRxiv">
        <title>Whole Genome Assembly and Annotation of Northern Wild Rice, Zizania palustris L., Supports a Whole Genome Duplication in the Zizania Genus.</title>
        <authorList>
            <person name="Haas M."/>
            <person name="Kono T."/>
            <person name="Macchietto M."/>
            <person name="Millas R."/>
            <person name="McGilp L."/>
            <person name="Shao M."/>
            <person name="Duquette J."/>
            <person name="Hirsch C.N."/>
            <person name="Kimball J."/>
        </authorList>
    </citation>
    <scope>NUCLEOTIDE SEQUENCE</scope>
    <source>
        <tissue evidence="6">Fresh leaf tissue</tissue>
    </source>
</reference>
<evidence type="ECO:0008006" key="8">
    <source>
        <dbReference type="Google" id="ProtNLM"/>
    </source>
</evidence>
<evidence type="ECO:0000313" key="7">
    <source>
        <dbReference type="Proteomes" id="UP000729402"/>
    </source>
</evidence>
<dbReference type="GO" id="GO:0004842">
    <property type="term" value="F:ubiquitin-protein transferase activity"/>
    <property type="evidence" value="ECO:0007669"/>
    <property type="project" value="InterPro"/>
</dbReference>
<proteinExistence type="predicted"/>
<feature type="compositionally biased region" description="Polar residues" evidence="3">
    <location>
        <begin position="286"/>
        <end position="303"/>
    </location>
</feature>
<organism evidence="6 7">
    <name type="scientific">Zizania palustris</name>
    <name type="common">Northern wild rice</name>
    <dbReference type="NCBI Taxonomy" id="103762"/>
    <lineage>
        <taxon>Eukaryota</taxon>
        <taxon>Viridiplantae</taxon>
        <taxon>Streptophyta</taxon>
        <taxon>Embryophyta</taxon>
        <taxon>Tracheophyta</taxon>
        <taxon>Spermatophyta</taxon>
        <taxon>Magnoliopsida</taxon>
        <taxon>Liliopsida</taxon>
        <taxon>Poales</taxon>
        <taxon>Poaceae</taxon>
        <taxon>BOP clade</taxon>
        <taxon>Oryzoideae</taxon>
        <taxon>Oryzeae</taxon>
        <taxon>Zizaniinae</taxon>
        <taxon>Zizania</taxon>
    </lineage>
</organism>
<feature type="compositionally biased region" description="Polar residues" evidence="3">
    <location>
        <begin position="320"/>
        <end position="339"/>
    </location>
</feature>
<feature type="compositionally biased region" description="Polar residues" evidence="3">
    <location>
        <begin position="470"/>
        <end position="482"/>
    </location>
</feature>
<keyword evidence="1" id="KW-0479">Metal-binding</keyword>
<evidence type="ECO:0000256" key="3">
    <source>
        <dbReference type="SAM" id="MobiDB-lite"/>
    </source>
</evidence>
<dbReference type="InterPro" id="IPR001841">
    <property type="entry name" value="Znf_RING"/>
</dbReference>
<dbReference type="GO" id="GO:0008270">
    <property type="term" value="F:zinc ion binding"/>
    <property type="evidence" value="ECO:0007669"/>
    <property type="project" value="UniProtKB-KW"/>
</dbReference>
<dbReference type="InterPro" id="IPR003954">
    <property type="entry name" value="RRM_euk-type"/>
</dbReference>
<feature type="compositionally biased region" description="Basic and acidic residues" evidence="3">
    <location>
        <begin position="460"/>
        <end position="469"/>
    </location>
</feature>
<dbReference type="OrthoDB" id="1923159at2759"/>
<dbReference type="InterPro" id="IPR000504">
    <property type="entry name" value="RRM_dom"/>
</dbReference>
<dbReference type="PROSITE" id="PS50102">
    <property type="entry name" value="RRM"/>
    <property type="match status" value="1"/>
</dbReference>
<feature type="domain" description="RING-type" evidence="4">
    <location>
        <begin position="11"/>
        <end position="59"/>
    </location>
</feature>
<dbReference type="CDD" id="cd12438">
    <property type="entry name" value="RRM_CNOT4"/>
    <property type="match status" value="1"/>
</dbReference>
<dbReference type="CDD" id="cd16618">
    <property type="entry name" value="mRING-HC-C4C4_CNOT4"/>
    <property type="match status" value="1"/>
</dbReference>
<dbReference type="PANTHER" id="PTHR12603">
    <property type="entry name" value="CCR4-NOT TRANSCRIPTION COMPLEX RELATED"/>
    <property type="match status" value="1"/>
</dbReference>
<feature type="region of interest" description="Disordered" evidence="3">
    <location>
        <begin position="875"/>
        <end position="925"/>
    </location>
</feature>
<dbReference type="GO" id="GO:0030014">
    <property type="term" value="C:CCR4-NOT complex"/>
    <property type="evidence" value="ECO:0007669"/>
    <property type="project" value="InterPro"/>
</dbReference>
<dbReference type="PROSITE" id="PS50089">
    <property type="entry name" value="ZF_RING_2"/>
    <property type="match status" value="1"/>
</dbReference>
<keyword evidence="7" id="KW-1185">Reference proteome</keyword>
<gene>
    <name evidence="6" type="ORF">GUJ93_ZPchr0012g21631</name>
</gene>
<feature type="region of interest" description="Disordered" evidence="3">
    <location>
        <begin position="447"/>
        <end position="490"/>
    </location>
</feature>
<feature type="compositionally biased region" description="Low complexity" evidence="3">
    <location>
        <begin position="894"/>
        <end position="904"/>
    </location>
</feature>
<sequence>MTMSDDGDRTCPLCAEEMDITDQQLKPCVCGYEICVWCWHHIIDMAEKEDTEGRCPACRTRYDKDRIVKMATTSERTVADKNVEKKQKTQKVKSKAVTVEAKKHLASVRVIQRNLVYIIGLPANLCNGSILERREYFGQYGKVLKVSVSRPTGTPSQQASTNNSISVYITYAKEEEAIRCIQAVHNFVLEGKVLRACFGTTKYCHAWLRNMTCGNPDCLYLHDVGSQEDSFTKDEIISAYTRSRVPQMASSVSQRRAGTVLPPPADDFSYSAVVSAKHTIKNGTTSTANYSKLLPPNSSSGKSTLPLAASWGHRDLSARATTTGVASSQSLTKSKTDPQSNSFTSSSIASSTKLPSSWNDDTNTVPTVMEGRDSLSKTLKPYKPGIAKETQAVTSLESSLDIDFSTIPSAWNDDDVVASDVVLKGSDENQVVNGNGKLVCSVSLKPSESGNHALKSSTSPRKDIAENSRRQSPLNCVSNPEISKSEVKDGDHQVTNMTSKTSALAVTNDENQAAIDTSMEDFKLESTDIDRLSIGVSSVTLKSKDGVDSMAENQHQGAIPSFVVEPLRQDSNIVPCNLKLADNNDAILSYEPRSDNHHDWSSDLQSSVVPALNDIESSVIGTDNSHVRVLDATEQASSSPYAHFPNTSPISRWNSKEINHTSTSDRTSTMMQSGLLFSDDSNSLLNRHYDGLGTICPSGKVPEHPKIKSHQPRAVGTVRNDNMGSFDKAVSVNKDESSIISDILSLEFDPWDESYSTANNFAKMLSASEKNGVHLNAPSWKTKTSSNESRFSFARQDNQGSFLDLPMRNYGSEQNFSLQSQNPHGNIHQSGIAFQSPVDDFSKSNSLTMLDMIATGTSKSKVSAPPGFSAPARVPPGFSSGFSSQDGLNPPPGFSSVFSSSHNGPNPPPGFSSQGGSNQVYGSTYSETRPFDDLLGINTSRYQPQLARQASDIEFIDPAILAVGKGRMPGISDPGFEMKNSPTFPAQLQTSNNDPRLQLLMQQNIPSHQILGFADHVQDPFNPMNDYLASRLVSQNHGSLSSYAQMSLQQPRSSHLTNGHWDGWGDLRQGNNVPMPDMSRMLYPSEANNFHMLGSNDLYNRAFGL</sequence>
<feature type="region of interest" description="Disordered" evidence="3">
    <location>
        <begin position="286"/>
        <end position="306"/>
    </location>
</feature>
<evidence type="ECO:0000313" key="6">
    <source>
        <dbReference type="EMBL" id="KAG8093434.1"/>
    </source>
</evidence>
<keyword evidence="1" id="KW-0863">Zinc-finger</keyword>
<evidence type="ECO:0000259" key="5">
    <source>
        <dbReference type="PROSITE" id="PS50102"/>
    </source>
</evidence>
<dbReference type="GO" id="GO:0003723">
    <property type="term" value="F:RNA binding"/>
    <property type="evidence" value="ECO:0007669"/>
    <property type="project" value="UniProtKB-UniRule"/>
</dbReference>
<evidence type="ECO:0000256" key="1">
    <source>
        <dbReference type="PROSITE-ProRule" id="PRU00175"/>
    </source>
</evidence>
<dbReference type="FunFam" id="3.30.70.330:FF:000161">
    <property type="entry name" value="RNA binding (RRM/RBD/RNP motifs) family protein"/>
    <property type="match status" value="1"/>
</dbReference>
<evidence type="ECO:0000259" key="4">
    <source>
        <dbReference type="PROSITE" id="PS50089"/>
    </source>
</evidence>
<dbReference type="EMBL" id="JAAALK010000080">
    <property type="protein sequence ID" value="KAG8093434.1"/>
    <property type="molecule type" value="Genomic_DNA"/>
</dbReference>
<protein>
    <recommendedName>
        <fullName evidence="8">RNA binding (RRM/RBD/RNP motifs) family protein</fullName>
    </recommendedName>
</protein>
<feature type="compositionally biased region" description="Polar residues" evidence="3">
    <location>
        <begin position="447"/>
        <end position="459"/>
    </location>
</feature>
<dbReference type="GO" id="GO:0016567">
    <property type="term" value="P:protein ubiquitination"/>
    <property type="evidence" value="ECO:0007669"/>
    <property type="project" value="TreeGrafter"/>
</dbReference>
<dbReference type="InterPro" id="IPR039515">
    <property type="entry name" value="NOT4_mRING-HC-C4C4"/>
</dbReference>
<keyword evidence="2" id="KW-0694">RNA-binding</keyword>
<dbReference type="InterPro" id="IPR034261">
    <property type="entry name" value="CNOT4_RRM"/>
</dbReference>
<name>A0A8J6BRV7_ZIZPA</name>
<dbReference type="InterPro" id="IPR039780">
    <property type="entry name" value="Mot2"/>
</dbReference>
<reference evidence="6" key="2">
    <citation type="submission" date="2021-02" db="EMBL/GenBank/DDBJ databases">
        <authorList>
            <person name="Kimball J.A."/>
            <person name="Haas M.W."/>
            <person name="Macchietto M."/>
            <person name="Kono T."/>
            <person name="Duquette J."/>
            <person name="Shao M."/>
        </authorList>
    </citation>
    <scope>NUCLEOTIDE SEQUENCE</scope>
    <source>
        <tissue evidence="6">Fresh leaf tissue</tissue>
    </source>
</reference>
<dbReference type="Proteomes" id="UP000729402">
    <property type="component" value="Unassembled WGS sequence"/>
</dbReference>
<feature type="region of interest" description="Disordered" evidence="3">
    <location>
        <begin position="701"/>
        <end position="721"/>
    </location>
</feature>
<dbReference type="SMART" id="SM00361">
    <property type="entry name" value="RRM_1"/>
    <property type="match status" value="1"/>
</dbReference>
<feature type="compositionally biased region" description="Low complexity" evidence="3">
    <location>
        <begin position="340"/>
        <end position="357"/>
    </location>
</feature>
<evidence type="ECO:0000256" key="2">
    <source>
        <dbReference type="PROSITE-ProRule" id="PRU00176"/>
    </source>
</evidence>